<evidence type="ECO:0000256" key="4">
    <source>
        <dbReference type="ARBA" id="ARBA00022827"/>
    </source>
</evidence>
<feature type="region of interest" description="Disordered" evidence="6">
    <location>
        <begin position="77"/>
        <end position="125"/>
    </location>
</feature>
<evidence type="ECO:0000256" key="1">
    <source>
        <dbReference type="ARBA" id="ARBA00001974"/>
    </source>
</evidence>
<dbReference type="SMART" id="SM01117">
    <property type="entry name" value="Cyt-b5"/>
    <property type="match status" value="1"/>
</dbReference>
<dbReference type="Pfam" id="PF02771">
    <property type="entry name" value="Acyl-CoA_dh_N"/>
    <property type="match status" value="1"/>
</dbReference>
<dbReference type="Pfam" id="PF02770">
    <property type="entry name" value="Acyl-CoA_dh_M"/>
    <property type="match status" value="1"/>
</dbReference>
<reference evidence="8" key="1">
    <citation type="submission" date="2023-10" db="EMBL/GenBank/DDBJ databases">
        <authorList>
            <person name="Hackl T."/>
        </authorList>
    </citation>
    <scope>NUCLEOTIDE SEQUENCE</scope>
</reference>
<evidence type="ECO:0000256" key="2">
    <source>
        <dbReference type="ARBA" id="ARBA00009347"/>
    </source>
</evidence>
<dbReference type="GO" id="GO:0033539">
    <property type="term" value="P:fatty acid beta-oxidation using acyl-CoA dehydrogenase"/>
    <property type="evidence" value="ECO:0007669"/>
    <property type="project" value="TreeGrafter"/>
</dbReference>
<dbReference type="PRINTS" id="PR00363">
    <property type="entry name" value="CYTOCHROMEB5"/>
</dbReference>
<evidence type="ECO:0000256" key="3">
    <source>
        <dbReference type="ARBA" id="ARBA00022630"/>
    </source>
</evidence>
<dbReference type="InterPro" id="IPR036400">
    <property type="entry name" value="Cyt_B5-like_heme/steroid_sf"/>
</dbReference>
<evidence type="ECO:0000313" key="9">
    <source>
        <dbReference type="Proteomes" id="UP001295740"/>
    </source>
</evidence>
<dbReference type="Gene3D" id="1.10.540.10">
    <property type="entry name" value="Acyl-CoA dehydrogenase/oxidase, N-terminal domain"/>
    <property type="match status" value="1"/>
</dbReference>
<dbReference type="EMBL" id="CAUWAG010000012">
    <property type="protein sequence ID" value="CAJ2509083.1"/>
    <property type="molecule type" value="Genomic_DNA"/>
</dbReference>
<dbReference type="GO" id="GO:0005737">
    <property type="term" value="C:cytoplasm"/>
    <property type="evidence" value="ECO:0007669"/>
    <property type="project" value="TreeGrafter"/>
</dbReference>
<organism evidence="8 9">
    <name type="scientific">Anthostomella pinea</name>
    <dbReference type="NCBI Taxonomy" id="933095"/>
    <lineage>
        <taxon>Eukaryota</taxon>
        <taxon>Fungi</taxon>
        <taxon>Dikarya</taxon>
        <taxon>Ascomycota</taxon>
        <taxon>Pezizomycotina</taxon>
        <taxon>Sordariomycetes</taxon>
        <taxon>Xylariomycetidae</taxon>
        <taxon>Xylariales</taxon>
        <taxon>Xylariaceae</taxon>
        <taxon>Anthostomella</taxon>
    </lineage>
</organism>
<dbReference type="Gene3D" id="3.10.120.10">
    <property type="entry name" value="Cytochrome b5-like heme/steroid binding domain"/>
    <property type="match status" value="1"/>
</dbReference>
<dbReference type="InterPro" id="IPR013786">
    <property type="entry name" value="AcylCoA_DH/ox_N"/>
</dbReference>
<name>A0AAI8VQ80_9PEZI</name>
<dbReference type="Proteomes" id="UP001295740">
    <property type="component" value="Unassembled WGS sequence"/>
</dbReference>
<keyword evidence="3" id="KW-0285">Flavoprotein</keyword>
<dbReference type="InterPro" id="IPR001199">
    <property type="entry name" value="Cyt_B5-like_heme/steroid-bd"/>
</dbReference>
<dbReference type="Gene3D" id="1.20.140.10">
    <property type="entry name" value="Butyryl-CoA Dehydrogenase, subunit A, domain 3"/>
    <property type="match status" value="1"/>
</dbReference>
<comment type="caution">
    <text evidence="8">The sequence shown here is derived from an EMBL/GenBank/DDBJ whole genome shotgun (WGS) entry which is preliminary data.</text>
</comment>
<dbReference type="SUPFAM" id="SSF56645">
    <property type="entry name" value="Acyl-CoA dehydrogenase NM domain-like"/>
    <property type="match status" value="1"/>
</dbReference>
<dbReference type="AlphaFoldDB" id="A0AAI8VQ80"/>
<dbReference type="InterPro" id="IPR006091">
    <property type="entry name" value="Acyl-CoA_Oxase/DH_mid-dom"/>
</dbReference>
<dbReference type="PROSITE" id="PS50255">
    <property type="entry name" value="CYTOCHROME_B5_2"/>
    <property type="match status" value="1"/>
</dbReference>
<dbReference type="SUPFAM" id="SSF55856">
    <property type="entry name" value="Cytochrome b5-like heme/steroid binding domain"/>
    <property type="match status" value="1"/>
</dbReference>
<keyword evidence="4" id="KW-0274">FAD</keyword>
<dbReference type="GO" id="GO:0003995">
    <property type="term" value="F:acyl-CoA dehydrogenase activity"/>
    <property type="evidence" value="ECO:0007669"/>
    <property type="project" value="TreeGrafter"/>
</dbReference>
<gene>
    <name evidence="8" type="ORF">KHLLAP_LOCUS9551</name>
</gene>
<feature type="compositionally biased region" description="Basic and acidic residues" evidence="6">
    <location>
        <begin position="79"/>
        <end position="96"/>
    </location>
</feature>
<dbReference type="GO" id="GO:0050660">
    <property type="term" value="F:flavin adenine dinucleotide binding"/>
    <property type="evidence" value="ECO:0007669"/>
    <property type="project" value="InterPro"/>
</dbReference>
<dbReference type="InterPro" id="IPR009075">
    <property type="entry name" value="AcylCo_DH/oxidase_C"/>
</dbReference>
<evidence type="ECO:0000256" key="6">
    <source>
        <dbReference type="SAM" id="MobiDB-lite"/>
    </source>
</evidence>
<dbReference type="SUPFAM" id="SSF47203">
    <property type="entry name" value="Acyl-CoA dehydrogenase C-terminal domain-like"/>
    <property type="match status" value="1"/>
</dbReference>
<dbReference type="Gene3D" id="2.40.110.10">
    <property type="entry name" value="Butyryl-CoA Dehydrogenase, subunit A, domain 2"/>
    <property type="match status" value="1"/>
</dbReference>
<dbReference type="PANTHER" id="PTHR48083">
    <property type="entry name" value="MEDIUM-CHAIN SPECIFIC ACYL-COA DEHYDROGENASE, MITOCHONDRIAL-RELATED"/>
    <property type="match status" value="1"/>
</dbReference>
<sequence>MSKTFSRNDVGSHNKADDLWLIVDDDVYDLTKFQDEHPGGKKILTRVAGKDASKQFWKYHNEGILKKYKPTLQVGSLDTKPKAEEPKPKAGADADAKPSSTYAAPEPAKQLKKSAAPSVTEKAESEALEPFGAQIPFGDPSWYQSYHSPYFNESHAALRAEVREWVENEIEPNVTEWDENKEVPKEIFLEAGRRGYLAGLLGVHYPVEYTKNTVKSVAPDQWDLFHEMIVTDELSRVGSGGFVWNMIGGFGIGGPPLIKFGKKALKDRLIPGILSGEKRICLAITEPDAGSDVANLTCEAKLSEDGKHYIVNGEKKWITNGIWCDYFTTAVRTGGEGMNGVSLLLIERESGGVSTRRMNCQGVWSSGTTYITFEDVKVPVENLLGKENQGFKVIMTNFNHERMGIIIQSVRFSRVCYEESVKYANKRRTFGKKLIEHPVIRMKLANMARQIEASYNWLENLIYQCEKMGETEAMLRLGGPIAGLKAQSTLTFEFCAREASQIFGGLSYSRGGQGAKVERLYRDVRAYAIPGGSEEIMLDLSMRQSLRVAKATGMKL</sequence>
<protein>
    <submittedName>
        <fullName evidence="8">Uu.00g141090.m01.CDS01</fullName>
    </submittedName>
</protein>
<keyword evidence="9" id="KW-1185">Reference proteome</keyword>
<comment type="similarity">
    <text evidence="2">Belongs to the acyl-CoA dehydrogenase family.</text>
</comment>
<evidence type="ECO:0000313" key="8">
    <source>
        <dbReference type="EMBL" id="CAJ2509083.1"/>
    </source>
</evidence>
<dbReference type="PANTHER" id="PTHR48083:SF28">
    <property type="entry name" value="ACYL-COA DEHYDROGENASE FAMILY PROTEIN (AFU_ORTHOLOGUE AFUA_6G10880)-RELATED"/>
    <property type="match status" value="1"/>
</dbReference>
<proteinExistence type="inferred from homology"/>
<dbReference type="InterPro" id="IPR046373">
    <property type="entry name" value="Acyl-CoA_Oxase/DH_mid-dom_sf"/>
</dbReference>
<evidence type="ECO:0000259" key="7">
    <source>
        <dbReference type="PROSITE" id="PS50255"/>
    </source>
</evidence>
<accession>A0AAI8VQ80</accession>
<dbReference type="InterPro" id="IPR037069">
    <property type="entry name" value="AcylCoA_DH/ox_N_sf"/>
</dbReference>
<evidence type="ECO:0000256" key="5">
    <source>
        <dbReference type="ARBA" id="ARBA00023002"/>
    </source>
</evidence>
<dbReference type="InterPro" id="IPR009100">
    <property type="entry name" value="AcylCoA_DH/oxidase_NM_dom_sf"/>
</dbReference>
<comment type="cofactor">
    <cofactor evidence="1">
        <name>FAD</name>
        <dbReference type="ChEBI" id="CHEBI:57692"/>
    </cofactor>
</comment>
<feature type="domain" description="Cytochrome b5 heme-binding" evidence="7">
    <location>
        <begin position="2"/>
        <end position="78"/>
    </location>
</feature>
<keyword evidence="5" id="KW-0560">Oxidoreductase</keyword>
<dbReference type="Pfam" id="PF00441">
    <property type="entry name" value="Acyl-CoA_dh_1"/>
    <property type="match status" value="1"/>
</dbReference>
<dbReference type="InterPro" id="IPR050741">
    <property type="entry name" value="Acyl-CoA_dehydrogenase"/>
</dbReference>
<dbReference type="InterPro" id="IPR036250">
    <property type="entry name" value="AcylCo_DH-like_C"/>
</dbReference>
<dbReference type="Pfam" id="PF00173">
    <property type="entry name" value="Cyt-b5"/>
    <property type="match status" value="1"/>
</dbReference>